<name>A0A0E9QV59_ANGAN</name>
<sequence>MYFYGNTLWRHLLYLTQYNCFISRFKTCFSS</sequence>
<dbReference type="EMBL" id="GBXM01088265">
    <property type="protein sequence ID" value="JAH20312.1"/>
    <property type="molecule type" value="Transcribed_RNA"/>
</dbReference>
<dbReference type="AlphaFoldDB" id="A0A0E9QV59"/>
<reference evidence="1" key="2">
    <citation type="journal article" date="2015" name="Fish Shellfish Immunol.">
        <title>Early steps in the European eel (Anguilla anguilla)-Vibrio vulnificus interaction in the gills: Role of the RtxA13 toxin.</title>
        <authorList>
            <person name="Callol A."/>
            <person name="Pajuelo D."/>
            <person name="Ebbesson L."/>
            <person name="Teles M."/>
            <person name="MacKenzie S."/>
            <person name="Amaro C."/>
        </authorList>
    </citation>
    <scope>NUCLEOTIDE SEQUENCE</scope>
</reference>
<accession>A0A0E9QV59</accession>
<protein>
    <submittedName>
        <fullName evidence="1">Uncharacterized protein</fullName>
    </submittedName>
</protein>
<reference evidence="1" key="1">
    <citation type="submission" date="2014-11" db="EMBL/GenBank/DDBJ databases">
        <authorList>
            <person name="Amaro Gonzalez C."/>
        </authorList>
    </citation>
    <scope>NUCLEOTIDE SEQUENCE</scope>
</reference>
<proteinExistence type="predicted"/>
<organism evidence="1">
    <name type="scientific">Anguilla anguilla</name>
    <name type="common">European freshwater eel</name>
    <name type="synonym">Muraena anguilla</name>
    <dbReference type="NCBI Taxonomy" id="7936"/>
    <lineage>
        <taxon>Eukaryota</taxon>
        <taxon>Metazoa</taxon>
        <taxon>Chordata</taxon>
        <taxon>Craniata</taxon>
        <taxon>Vertebrata</taxon>
        <taxon>Euteleostomi</taxon>
        <taxon>Actinopterygii</taxon>
        <taxon>Neopterygii</taxon>
        <taxon>Teleostei</taxon>
        <taxon>Anguilliformes</taxon>
        <taxon>Anguillidae</taxon>
        <taxon>Anguilla</taxon>
    </lineage>
</organism>
<evidence type="ECO:0000313" key="1">
    <source>
        <dbReference type="EMBL" id="JAH20312.1"/>
    </source>
</evidence>